<feature type="domain" description="K Homology" evidence="4">
    <location>
        <begin position="402"/>
        <end position="477"/>
    </location>
</feature>
<dbReference type="Pfam" id="PF00013">
    <property type="entry name" value="KH_1"/>
    <property type="match status" value="5"/>
</dbReference>
<dbReference type="CDD" id="cd22460">
    <property type="entry name" value="KH-I_PEPPER_rpt2_like"/>
    <property type="match status" value="2"/>
</dbReference>
<proteinExistence type="predicted"/>
<dbReference type="InterPro" id="IPR004088">
    <property type="entry name" value="KH_dom_type_1"/>
</dbReference>
<keyword evidence="2" id="KW-0694">RNA-binding</keyword>
<feature type="domain" description="K Homology" evidence="4">
    <location>
        <begin position="591"/>
        <end position="661"/>
    </location>
</feature>
<dbReference type="PANTHER" id="PTHR10288">
    <property type="entry name" value="KH DOMAIN CONTAINING RNA BINDING PROTEIN"/>
    <property type="match status" value="1"/>
</dbReference>
<dbReference type="SMART" id="SM00322">
    <property type="entry name" value="KH"/>
    <property type="match status" value="5"/>
</dbReference>
<dbReference type="Proteomes" id="UP000325081">
    <property type="component" value="Unassembled WGS sequence"/>
</dbReference>
<dbReference type="EMBL" id="BKCP01011959">
    <property type="protein sequence ID" value="GER55575.1"/>
    <property type="molecule type" value="Genomic_DNA"/>
</dbReference>
<dbReference type="CDD" id="cd22462">
    <property type="entry name" value="KH-I_HEN4_like_rpt5"/>
    <property type="match status" value="1"/>
</dbReference>
<feature type="domain" description="K Homology" evidence="4">
    <location>
        <begin position="60"/>
        <end position="130"/>
    </location>
</feature>
<dbReference type="SUPFAM" id="SSF54791">
    <property type="entry name" value="Eukaryotic type KH-domain (KH-domain type I)"/>
    <property type="match status" value="5"/>
</dbReference>
<evidence type="ECO:0000256" key="3">
    <source>
        <dbReference type="SAM" id="MobiDB-lite"/>
    </source>
</evidence>
<sequence>MESYSVLFPPVKRHTNPTPTTTPEPTTNNIAVDVSSADSGAAAFPNRFKPPQPPLFIPPGNVVFRLICHASRVGGLIGKSGCIVKKLQQQTNSRIRVEDPPDGSDHRIISVVASPAVANKVKLSAAALKEGEDNGGDELFYVSAAQEGMLRVFERVVEVAAEGDPAAVYGGVVSCKLLVYKNQGGAVIGKGGMVVEKIKKETGCRIMVINSECSLPGSSASDEIVEIEGNIQSVKKALVLVTGRLQEFPPLGKNRTFWSKSLETESLPVTSGETPIMQPMPSNSTYHDTLHGPATWDSDKASKIDTKAPEQEVVFKMLCPSDRVGGIIGKGGSIIEAIKDKTGASIFIGPHMPDCDERLITIAAKESMESQCSPAQNAALIVFKRSIEAGLEKGFDLDLKGSPVLARFLVPSFYVGSLLGKGGARITEMRKATGTGLRFLLGNQIPKCAPENVEILQITGELANVQNALFAVTSRLRDNLFSMSIPSGRGSYNTLRTEDSVFSRVKDPRTFGSHLFLDNISDNPNQDKSLTNGMESLQISNNIDQPTSPNLIMPQTVKGVNQENIMDNDESLPSAKGGREISSENGSAVVTNTTIEIVVPDTEIGSIYGENGSNLDRLRQISGAKVEVHEPRPGTNLNIVVISGTPDETQVAQSLMQAFLLSGS</sequence>
<evidence type="ECO:0000256" key="1">
    <source>
        <dbReference type="ARBA" id="ARBA00022737"/>
    </source>
</evidence>
<protein>
    <submittedName>
        <fullName evidence="5">RNA-binding KH domain-containing protein</fullName>
    </submittedName>
</protein>
<gene>
    <name evidence="5" type="ORF">STAS_33240</name>
</gene>
<feature type="domain" description="K Homology" evidence="4">
    <location>
        <begin position="311"/>
        <end position="384"/>
    </location>
</feature>
<evidence type="ECO:0000259" key="4">
    <source>
        <dbReference type="SMART" id="SM00322"/>
    </source>
</evidence>
<accession>A0A5A7RD12</accession>
<evidence type="ECO:0000313" key="6">
    <source>
        <dbReference type="Proteomes" id="UP000325081"/>
    </source>
</evidence>
<feature type="compositionally biased region" description="Low complexity" evidence="3">
    <location>
        <begin position="16"/>
        <end position="27"/>
    </location>
</feature>
<feature type="region of interest" description="Disordered" evidence="3">
    <location>
        <begin position="1"/>
        <end position="27"/>
    </location>
</feature>
<dbReference type="OrthoDB" id="442947at2759"/>
<comment type="caution">
    <text evidence="5">The sequence shown here is derived from an EMBL/GenBank/DDBJ whole genome shotgun (WGS) entry which is preliminary data.</text>
</comment>
<dbReference type="Gene3D" id="3.30.1370.10">
    <property type="entry name" value="K Homology domain, type 1"/>
    <property type="match status" value="5"/>
</dbReference>
<dbReference type="PROSITE" id="PS50084">
    <property type="entry name" value="KH_TYPE_1"/>
    <property type="match status" value="5"/>
</dbReference>
<dbReference type="GO" id="GO:0003723">
    <property type="term" value="F:RNA binding"/>
    <property type="evidence" value="ECO:0007669"/>
    <property type="project" value="UniProtKB-UniRule"/>
</dbReference>
<dbReference type="InterPro" id="IPR004087">
    <property type="entry name" value="KH_dom"/>
</dbReference>
<keyword evidence="6" id="KW-1185">Reference proteome</keyword>
<dbReference type="InterPro" id="IPR036612">
    <property type="entry name" value="KH_dom_type_1_sf"/>
</dbReference>
<name>A0A5A7RD12_STRAF</name>
<dbReference type="AlphaFoldDB" id="A0A5A7RD12"/>
<evidence type="ECO:0000256" key="2">
    <source>
        <dbReference type="PROSITE-ProRule" id="PRU00117"/>
    </source>
</evidence>
<organism evidence="5 6">
    <name type="scientific">Striga asiatica</name>
    <name type="common">Asiatic witchweed</name>
    <name type="synonym">Buchnera asiatica</name>
    <dbReference type="NCBI Taxonomy" id="4170"/>
    <lineage>
        <taxon>Eukaryota</taxon>
        <taxon>Viridiplantae</taxon>
        <taxon>Streptophyta</taxon>
        <taxon>Embryophyta</taxon>
        <taxon>Tracheophyta</taxon>
        <taxon>Spermatophyta</taxon>
        <taxon>Magnoliopsida</taxon>
        <taxon>eudicotyledons</taxon>
        <taxon>Gunneridae</taxon>
        <taxon>Pentapetalae</taxon>
        <taxon>asterids</taxon>
        <taxon>lamiids</taxon>
        <taxon>Lamiales</taxon>
        <taxon>Orobanchaceae</taxon>
        <taxon>Buchnereae</taxon>
        <taxon>Striga</taxon>
    </lineage>
</organism>
<reference evidence="6" key="1">
    <citation type="journal article" date="2019" name="Curr. Biol.">
        <title>Genome Sequence of Striga asiatica Provides Insight into the Evolution of Plant Parasitism.</title>
        <authorList>
            <person name="Yoshida S."/>
            <person name="Kim S."/>
            <person name="Wafula E.K."/>
            <person name="Tanskanen J."/>
            <person name="Kim Y.M."/>
            <person name="Honaas L."/>
            <person name="Yang Z."/>
            <person name="Spallek T."/>
            <person name="Conn C.E."/>
            <person name="Ichihashi Y."/>
            <person name="Cheong K."/>
            <person name="Cui S."/>
            <person name="Der J.P."/>
            <person name="Gundlach H."/>
            <person name="Jiao Y."/>
            <person name="Hori C."/>
            <person name="Ishida J.K."/>
            <person name="Kasahara H."/>
            <person name="Kiba T."/>
            <person name="Kim M.S."/>
            <person name="Koo N."/>
            <person name="Laohavisit A."/>
            <person name="Lee Y.H."/>
            <person name="Lumba S."/>
            <person name="McCourt P."/>
            <person name="Mortimer J.C."/>
            <person name="Mutuku J.M."/>
            <person name="Nomura T."/>
            <person name="Sasaki-Sekimoto Y."/>
            <person name="Seto Y."/>
            <person name="Wang Y."/>
            <person name="Wakatake T."/>
            <person name="Sakakibara H."/>
            <person name="Demura T."/>
            <person name="Yamaguchi S."/>
            <person name="Yoneyama K."/>
            <person name="Manabe R.I."/>
            <person name="Nelson D.C."/>
            <person name="Schulman A.H."/>
            <person name="Timko M.P."/>
            <person name="dePamphilis C.W."/>
            <person name="Choi D."/>
            <person name="Shirasu K."/>
        </authorList>
    </citation>
    <scope>NUCLEOTIDE SEQUENCE [LARGE SCALE GENOMIC DNA]</scope>
    <source>
        <strain evidence="6">cv. UVA1</strain>
    </source>
</reference>
<feature type="domain" description="K Homology" evidence="4">
    <location>
        <begin position="171"/>
        <end position="246"/>
    </location>
</feature>
<evidence type="ECO:0000313" key="5">
    <source>
        <dbReference type="EMBL" id="GER55575.1"/>
    </source>
</evidence>
<keyword evidence="1" id="KW-0677">Repeat</keyword>